<dbReference type="EMBL" id="CM035411">
    <property type="protein sequence ID" value="KAH7435102.1"/>
    <property type="molecule type" value="Genomic_DNA"/>
</dbReference>
<comment type="caution">
    <text evidence="1">The sequence shown here is derived from an EMBL/GenBank/DDBJ whole genome shotgun (WGS) entry which is preliminary data.</text>
</comment>
<protein>
    <submittedName>
        <fullName evidence="1">Uncharacterized protein</fullName>
    </submittedName>
</protein>
<dbReference type="AlphaFoldDB" id="A0A8T2UI00"/>
<organism evidence="1 2">
    <name type="scientific">Ceratopteris richardii</name>
    <name type="common">Triangle waterfern</name>
    <dbReference type="NCBI Taxonomy" id="49495"/>
    <lineage>
        <taxon>Eukaryota</taxon>
        <taxon>Viridiplantae</taxon>
        <taxon>Streptophyta</taxon>
        <taxon>Embryophyta</taxon>
        <taxon>Tracheophyta</taxon>
        <taxon>Polypodiopsida</taxon>
        <taxon>Polypodiidae</taxon>
        <taxon>Polypodiales</taxon>
        <taxon>Pteridineae</taxon>
        <taxon>Pteridaceae</taxon>
        <taxon>Parkerioideae</taxon>
        <taxon>Ceratopteris</taxon>
    </lineage>
</organism>
<evidence type="ECO:0000313" key="2">
    <source>
        <dbReference type="Proteomes" id="UP000825935"/>
    </source>
</evidence>
<accession>A0A8T2UI00</accession>
<gene>
    <name evidence="1" type="ORF">KP509_06G049600</name>
</gene>
<reference evidence="1" key="1">
    <citation type="submission" date="2021-08" db="EMBL/GenBank/DDBJ databases">
        <title>WGS assembly of Ceratopteris richardii.</title>
        <authorList>
            <person name="Marchant D.B."/>
            <person name="Chen G."/>
            <person name="Jenkins J."/>
            <person name="Shu S."/>
            <person name="Leebens-Mack J."/>
            <person name="Grimwood J."/>
            <person name="Schmutz J."/>
            <person name="Soltis P."/>
            <person name="Soltis D."/>
            <person name="Chen Z.-H."/>
        </authorList>
    </citation>
    <scope>NUCLEOTIDE SEQUENCE</scope>
    <source>
        <strain evidence="1">Whitten #5841</strain>
        <tissue evidence="1">Leaf</tissue>
    </source>
</reference>
<evidence type="ECO:0000313" key="1">
    <source>
        <dbReference type="EMBL" id="KAH7435102.1"/>
    </source>
</evidence>
<dbReference type="Proteomes" id="UP000825935">
    <property type="component" value="Chromosome 6"/>
</dbReference>
<name>A0A8T2UI00_CERRI</name>
<sequence>MLRRSELTKSIIHVPLILRPVTQKEYSGHPKRYTCALSIYSTLSAEFVRSLLSEAAYARDQPAARRKDKKTLMFHAAHSRHCQGKTLLSLFFFCARSVQLELTANLEPPARRRAKD</sequence>
<keyword evidence="2" id="KW-1185">Reference proteome</keyword>
<proteinExistence type="predicted"/>